<evidence type="ECO:0000256" key="8">
    <source>
        <dbReference type="ARBA" id="ARBA00031615"/>
    </source>
</evidence>
<sequence>MLLKKVGGILDKRYFTIGMAGHIDHGKTSLTKALTNVDTDRLKEEKERQISIELGFAPLYEDEEIQISVIDVPGHERFIRQMIAGVAGIDLVVLVVAADEGVMPQTEEHLDILGFLGIRNGIVAITKIDRVEQEFIELVKEDIFEELAGTVFEDAPYVLVDSLSGKGIEDLKDLIIHTLKQQEMRDIRGAFRLPIDQVFTVKGQGTVVRGTVYEGTVEEGQPLKLMPKSVDVRARQLQVHHQPAKRAFAGQRAAINLSGVAKEDIERGDVLVSSEHFIVTRTIDVAIRVAPDLEHIVKQRMPIKCHIGTAEVMGRIVFFDRNELKEENGEILCQLRLDEEIVTKRNDRFIIRRPSPQETIGGGWVIDPHGEKYRYGNDTIEELEKKKAGTPKDRIIAALAEAKALPVFELMKRTALDETTLDSELSNPEFILFNGKDYTLQSLVHQLEEEVYDRLSDFHQAQPMKAGINKAELLQTIDKAVPKQLGEYVIEQGTANGAFGRRDQFVFLADFSPHVPPNWQKRTENLMEELKKDGLKVRYFQDYVSNAGIPDHLVGDLKHHLENEGLIVPLDDQYYWYGDHFHHAVEKLKQNTGASFEVGDAKDVLDLSRKYMIPFLERLDAAGFTKRDENRRIWL</sequence>
<dbReference type="Pfam" id="PF25461">
    <property type="entry name" value="Beta-barrel_SelB"/>
    <property type="match status" value="1"/>
</dbReference>
<organism evidence="10 12">
    <name type="scientific">Bacillus canaveralius</name>
    <dbReference type="NCBI Taxonomy" id="1403243"/>
    <lineage>
        <taxon>Bacteria</taxon>
        <taxon>Bacillati</taxon>
        <taxon>Bacillota</taxon>
        <taxon>Bacilli</taxon>
        <taxon>Bacillales</taxon>
        <taxon>Bacillaceae</taxon>
        <taxon>Bacillus</taxon>
    </lineage>
</organism>
<dbReference type="InterPro" id="IPR057335">
    <property type="entry name" value="Beta-barrel_SelB"/>
</dbReference>
<dbReference type="InterPro" id="IPR004161">
    <property type="entry name" value="EFTu-like_2"/>
</dbReference>
<dbReference type="PROSITE" id="PS51722">
    <property type="entry name" value="G_TR_2"/>
    <property type="match status" value="1"/>
</dbReference>
<reference evidence="11 13" key="2">
    <citation type="submission" date="2017-12" db="EMBL/GenBank/DDBJ databases">
        <title>Comparative Functional Genomics of Dry Heat Resistant strains isolated from the Viking Spacecraft.</title>
        <authorList>
            <person name="Seuylemezian A."/>
            <person name="Cooper K."/>
            <person name="Vaishampayan P."/>
        </authorList>
    </citation>
    <scope>NUCLEOTIDE SEQUENCE [LARGE SCALE GENOMIC DNA]</scope>
    <source>
        <strain evidence="11 13">ATCC 29669</strain>
    </source>
</reference>
<dbReference type="GO" id="GO:0005525">
    <property type="term" value="F:GTP binding"/>
    <property type="evidence" value="ECO:0007669"/>
    <property type="project" value="UniProtKB-KW"/>
</dbReference>
<dbReference type="GO" id="GO:0003723">
    <property type="term" value="F:RNA binding"/>
    <property type="evidence" value="ECO:0007669"/>
    <property type="project" value="InterPro"/>
</dbReference>
<dbReference type="PANTHER" id="PTHR43721:SF22">
    <property type="entry name" value="ELONGATION FACTOR TU, MITOCHONDRIAL"/>
    <property type="match status" value="1"/>
</dbReference>
<dbReference type="InterPro" id="IPR036390">
    <property type="entry name" value="WH_DNA-bd_sf"/>
</dbReference>
<dbReference type="SUPFAM" id="SSF50465">
    <property type="entry name" value="EF-Tu/eEF-1alpha/eIF2-gamma C-terminal domain"/>
    <property type="match status" value="1"/>
</dbReference>
<dbReference type="InterPro" id="IPR050055">
    <property type="entry name" value="EF-Tu_GTPase"/>
</dbReference>
<dbReference type="Gene3D" id="1.10.10.2770">
    <property type="match status" value="1"/>
</dbReference>
<dbReference type="PANTHER" id="PTHR43721">
    <property type="entry name" value="ELONGATION FACTOR TU-RELATED"/>
    <property type="match status" value="1"/>
</dbReference>
<dbReference type="Gene3D" id="3.40.50.300">
    <property type="entry name" value="P-loop containing nucleotide triphosphate hydrolases"/>
    <property type="match status" value="1"/>
</dbReference>
<evidence type="ECO:0000256" key="2">
    <source>
        <dbReference type="ARBA" id="ARBA00015953"/>
    </source>
</evidence>
<dbReference type="InterPro" id="IPR036388">
    <property type="entry name" value="WH-like_DNA-bd_sf"/>
</dbReference>
<dbReference type="Pfam" id="PF09107">
    <property type="entry name" value="WHD_3rd_SelB"/>
    <property type="match status" value="1"/>
</dbReference>
<gene>
    <name evidence="10" type="primary">selB</name>
    <name evidence="10" type="ORF">CU635_22520</name>
    <name evidence="11" type="ORF">CVD25_23045</name>
</gene>
<feature type="domain" description="Tr-type G" evidence="9">
    <location>
        <begin position="12"/>
        <end position="183"/>
    </location>
</feature>
<evidence type="ECO:0000313" key="13">
    <source>
        <dbReference type="Proteomes" id="UP000235114"/>
    </source>
</evidence>
<proteinExistence type="predicted"/>
<dbReference type="SUPFAM" id="SSF46785">
    <property type="entry name" value="Winged helix' DNA-binding domain"/>
    <property type="match status" value="2"/>
</dbReference>
<dbReference type="SUPFAM" id="SSF52540">
    <property type="entry name" value="P-loop containing nucleoside triphosphate hydrolases"/>
    <property type="match status" value="1"/>
</dbReference>
<keyword evidence="13" id="KW-1185">Reference proteome</keyword>
<dbReference type="AlphaFoldDB" id="A0A2N5GFS7"/>
<keyword evidence="4" id="KW-0547">Nucleotide-binding</keyword>
<dbReference type="Gene3D" id="2.40.30.10">
    <property type="entry name" value="Translation factors"/>
    <property type="match status" value="1"/>
</dbReference>
<dbReference type="GO" id="GO:0003746">
    <property type="term" value="F:translation elongation factor activity"/>
    <property type="evidence" value="ECO:0007669"/>
    <property type="project" value="UniProtKB-KW"/>
</dbReference>
<dbReference type="Pfam" id="PF09106">
    <property type="entry name" value="WHD_2nd_SelB"/>
    <property type="match status" value="1"/>
</dbReference>
<dbReference type="InterPro" id="IPR004535">
    <property type="entry name" value="Transl_elong_SelB"/>
</dbReference>
<dbReference type="InterPro" id="IPR015191">
    <property type="entry name" value="SelB_WHD4"/>
</dbReference>
<dbReference type="CDD" id="cd03696">
    <property type="entry name" value="SelB_II"/>
    <property type="match status" value="1"/>
</dbReference>
<dbReference type="Gene3D" id="1.10.10.10">
    <property type="entry name" value="Winged helix-like DNA-binding domain superfamily/Winged helix DNA-binding domain"/>
    <property type="match status" value="1"/>
</dbReference>
<dbReference type="RefSeq" id="WP_101579588.1">
    <property type="nucleotide sequence ID" value="NZ_PGVA01000090.1"/>
</dbReference>
<evidence type="ECO:0000256" key="1">
    <source>
        <dbReference type="ARBA" id="ARBA00004496"/>
    </source>
</evidence>
<evidence type="ECO:0000256" key="4">
    <source>
        <dbReference type="ARBA" id="ARBA00022741"/>
    </source>
</evidence>
<dbReference type="PRINTS" id="PR00315">
    <property type="entry name" value="ELONGATNFCT"/>
</dbReference>
<keyword evidence="5" id="KW-0648">Protein biosynthesis</keyword>
<dbReference type="InterPro" id="IPR005225">
    <property type="entry name" value="Small_GTP-bd"/>
</dbReference>
<dbReference type="Proteomes" id="UP000235114">
    <property type="component" value="Unassembled WGS sequence"/>
</dbReference>
<dbReference type="NCBIfam" id="TIGR00475">
    <property type="entry name" value="selB"/>
    <property type="match status" value="1"/>
</dbReference>
<protein>
    <recommendedName>
        <fullName evidence="2">Selenocysteine-specific elongation factor</fullName>
    </recommendedName>
    <alternativeName>
        <fullName evidence="8">SelB translation factor</fullName>
    </alternativeName>
</protein>
<keyword evidence="10" id="KW-0251">Elongation factor</keyword>
<comment type="function">
    <text evidence="7">Translation factor necessary for the incorporation of selenocysteine into proteins. It probably replaces EF-Tu for the insertion of selenocysteine directed by the UGA codon. SelB binds GTP and GDP.</text>
</comment>
<keyword evidence="6" id="KW-0342">GTP-binding</keyword>
<evidence type="ECO:0000313" key="12">
    <source>
        <dbReference type="Proteomes" id="UP000234951"/>
    </source>
</evidence>
<dbReference type="EMBL" id="PGVA01000090">
    <property type="protein sequence ID" value="PLR79560.1"/>
    <property type="molecule type" value="Genomic_DNA"/>
</dbReference>
<dbReference type="GO" id="GO:0001514">
    <property type="term" value="P:selenocysteine incorporation"/>
    <property type="evidence" value="ECO:0007669"/>
    <property type="project" value="InterPro"/>
</dbReference>
<evidence type="ECO:0000313" key="10">
    <source>
        <dbReference type="EMBL" id="PLR79560.1"/>
    </source>
</evidence>
<name>A0A2N5GFS7_9BACI</name>
<dbReference type="InterPro" id="IPR015190">
    <property type="entry name" value="Elong_fac_SelB-wing-hlx_typ-2"/>
</dbReference>
<dbReference type="InterPro" id="IPR000795">
    <property type="entry name" value="T_Tr_GTP-bd_dom"/>
</dbReference>
<evidence type="ECO:0000256" key="6">
    <source>
        <dbReference type="ARBA" id="ARBA00023134"/>
    </source>
</evidence>
<dbReference type="SUPFAM" id="SSF50447">
    <property type="entry name" value="Translation proteins"/>
    <property type="match status" value="1"/>
</dbReference>
<dbReference type="InterPro" id="IPR009000">
    <property type="entry name" value="Transl_B-barrel_sf"/>
</dbReference>
<dbReference type="OrthoDB" id="9804504at2"/>
<evidence type="ECO:0000256" key="5">
    <source>
        <dbReference type="ARBA" id="ARBA00022917"/>
    </source>
</evidence>
<keyword evidence="3" id="KW-0963">Cytoplasm</keyword>
<dbReference type="EMBL" id="PGVD01000111">
    <property type="protein sequence ID" value="PLR88124.1"/>
    <property type="molecule type" value="Genomic_DNA"/>
</dbReference>
<comment type="caution">
    <text evidence="10">The sequence shown here is derived from an EMBL/GenBank/DDBJ whole genome shotgun (WGS) entry which is preliminary data.</text>
</comment>
<dbReference type="CDD" id="cd15491">
    <property type="entry name" value="selB_III"/>
    <property type="match status" value="1"/>
</dbReference>
<dbReference type="NCBIfam" id="TIGR00231">
    <property type="entry name" value="small_GTP"/>
    <property type="match status" value="1"/>
</dbReference>
<dbReference type="CDD" id="cd04171">
    <property type="entry name" value="SelB"/>
    <property type="match status" value="1"/>
</dbReference>
<comment type="subcellular location">
    <subcellularLocation>
        <location evidence="1">Cytoplasm</location>
    </subcellularLocation>
</comment>
<dbReference type="GO" id="GO:0005737">
    <property type="term" value="C:cytoplasm"/>
    <property type="evidence" value="ECO:0007669"/>
    <property type="project" value="UniProtKB-SubCell"/>
</dbReference>
<evidence type="ECO:0000313" key="11">
    <source>
        <dbReference type="EMBL" id="PLR88124.1"/>
    </source>
</evidence>
<dbReference type="InterPro" id="IPR027417">
    <property type="entry name" value="P-loop_NTPase"/>
</dbReference>
<dbReference type="Proteomes" id="UP000234951">
    <property type="component" value="Unassembled WGS sequence"/>
</dbReference>
<evidence type="ECO:0000256" key="7">
    <source>
        <dbReference type="ARBA" id="ARBA00025526"/>
    </source>
</evidence>
<dbReference type="Pfam" id="PF03144">
    <property type="entry name" value="GTP_EFTU_D2"/>
    <property type="match status" value="1"/>
</dbReference>
<reference evidence="10 12" key="1">
    <citation type="submission" date="2017-11" db="EMBL/GenBank/DDBJ databases">
        <title>Comparitive Functional Genomics of Dry Heat Resistant strains isolated from the Viking Spacecraft.</title>
        <authorList>
            <person name="Seuylemezian A."/>
            <person name="Cooper K."/>
            <person name="Vaishampayan P."/>
        </authorList>
    </citation>
    <scope>NUCLEOTIDE SEQUENCE [LARGE SCALE GENOMIC DNA]</scope>
    <source>
        <strain evidence="10 12">M4.6</strain>
    </source>
</reference>
<accession>A0A2N5GFS7</accession>
<dbReference type="GO" id="GO:0003924">
    <property type="term" value="F:GTPase activity"/>
    <property type="evidence" value="ECO:0007669"/>
    <property type="project" value="InterPro"/>
</dbReference>
<dbReference type="Pfam" id="PF00009">
    <property type="entry name" value="GTP_EFTU"/>
    <property type="match status" value="1"/>
</dbReference>
<dbReference type="InterPro" id="IPR009001">
    <property type="entry name" value="Transl_elong_EF1A/Init_IF2_C"/>
</dbReference>
<evidence type="ECO:0000256" key="3">
    <source>
        <dbReference type="ARBA" id="ARBA00022490"/>
    </source>
</evidence>
<evidence type="ECO:0000259" key="9">
    <source>
        <dbReference type="PROSITE" id="PS51722"/>
    </source>
</evidence>